<comment type="caution">
    <text evidence="7">Lacks conserved residue(s) required for the propagation of feature annotation.</text>
</comment>
<dbReference type="PANTHER" id="PTHR45398">
    <property type="match status" value="1"/>
</dbReference>
<dbReference type="NCBIfam" id="TIGR01734">
    <property type="entry name" value="D-ala-DACP-lig"/>
    <property type="match status" value="1"/>
</dbReference>
<dbReference type="AlphaFoldDB" id="A0A2T4PWF3"/>
<gene>
    <name evidence="7 10" type="primary">dltA</name>
    <name evidence="10" type="ORF">BU072_02120</name>
</gene>
<accession>A0A2T4PWF3</accession>
<evidence type="ECO:0000313" key="11">
    <source>
        <dbReference type="Proteomes" id="UP000241209"/>
    </source>
</evidence>
<evidence type="ECO:0000313" key="10">
    <source>
        <dbReference type="EMBL" id="PTI30807.1"/>
    </source>
</evidence>
<comment type="catalytic activity">
    <reaction evidence="7">
        <text>holo-[D-alanyl-carrier protein] + D-alanine + ATP = D-alanyl-[D-alanyl-carrier protein] + AMP + diphosphate</text>
        <dbReference type="Rhea" id="RHEA:55132"/>
        <dbReference type="Rhea" id="RHEA-COMP:14102"/>
        <dbReference type="Rhea" id="RHEA-COMP:14103"/>
        <dbReference type="ChEBI" id="CHEBI:30616"/>
        <dbReference type="ChEBI" id="CHEBI:33019"/>
        <dbReference type="ChEBI" id="CHEBI:57416"/>
        <dbReference type="ChEBI" id="CHEBI:64479"/>
        <dbReference type="ChEBI" id="CHEBI:138620"/>
        <dbReference type="ChEBI" id="CHEBI:456215"/>
        <dbReference type="EC" id="6.2.1.54"/>
    </reaction>
</comment>
<feature type="binding site" evidence="7">
    <location>
        <begin position="144"/>
        <end position="145"/>
    </location>
    <ligand>
        <name>ATP</name>
        <dbReference type="ChEBI" id="CHEBI:30616"/>
    </ligand>
</feature>
<proteinExistence type="inferred from homology"/>
<evidence type="ECO:0000256" key="5">
    <source>
        <dbReference type="ARBA" id="ARBA00054605"/>
    </source>
</evidence>
<dbReference type="EMBL" id="PZFK01000003">
    <property type="protein sequence ID" value="PTI30807.1"/>
    <property type="molecule type" value="Genomic_DNA"/>
</dbReference>
<dbReference type="GO" id="GO:0070395">
    <property type="term" value="P:lipoteichoic acid biosynthetic process"/>
    <property type="evidence" value="ECO:0007669"/>
    <property type="project" value="UniProtKB-UniRule"/>
</dbReference>
<dbReference type="Pfam" id="PF13193">
    <property type="entry name" value="AMP-binding_C"/>
    <property type="match status" value="1"/>
</dbReference>
<dbReference type="HAMAP" id="MF_00593">
    <property type="entry name" value="DltA"/>
    <property type="match status" value="1"/>
</dbReference>
<evidence type="ECO:0000256" key="2">
    <source>
        <dbReference type="ARBA" id="ARBA00022598"/>
    </source>
</evidence>
<evidence type="ECO:0000256" key="6">
    <source>
        <dbReference type="ARBA" id="ARBA00061336"/>
    </source>
</evidence>
<keyword evidence="4 7" id="KW-0067">ATP-binding</keyword>
<evidence type="ECO:0000256" key="3">
    <source>
        <dbReference type="ARBA" id="ARBA00022741"/>
    </source>
</evidence>
<protein>
    <recommendedName>
        <fullName evidence="7">D-alanine--D-alanyl carrier protein ligase</fullName>
        <shortName evidence="7">DCL</shortName>
        <ecNumber evidence="7">6.2.1.54</ecNumber>
    </recommendedName>
    <alternativeName>
        <fullName evidence="7">D-alanine--poly(phosphoribitol) ligase subunit 1</fullName>
    </alternativeName>
    <alternativeName>
        <fullName evidence="7">D-alanine-activating enzyme</fullName>
        <shortName evidence="7">DAE</shortName>
    </alternativeName>
</protein>
<dbReference type="InterPro" id="IPR045851">
    <property type="entry name" value="AMP-bd_C_sf"/>
</dbReference>
<evidence type="ECO:0000256" key="7">
    <source>
        <dbReference type="HAMAP-Rule" id="MF_00593"/>
    </source>
</evidence>
<feature type="domain" description="AMP-binding enzyme C-terminal" evidence="9">
    <location>
        <begin position="395"/>
        <end position="474"/>
    </location>
</feature>
<dbReference type="InterPro" id="IPR044507">
    <property type="entry name" value="DltA-like"/>
</dbReference>
<feature type="binding site" evidence="7">
    <location>
        <position position="474"/>
    </location>
    <ligand>
        <name>ATP</name>
        <dbReference type="ChEBI" id="CHEBI:30616"/>
    </ligand>
</feature>
<evidence type="ECO:0000259" key="9">
    <source>
        <dbReference type="Pfam" id="PF13193"/>
    </source>
</evidence>
<evidence type="ECO:0000259" key="8">
    <source>
        <dbReference type="Pfam" id="PF00501"/>
    </source>
</evidence>
<dbReference type="RefSeq" id="WP_107556634.1">
    <property type="nucleotide sequence ID" value="NZ_PZFK01000003.1"/>
</dbReference>
<dbReference type="SUPFAM" id="SSF56801">
    <property type="entry name" value="Acetyl-CoA synthetase-like"/>
    <property type="match status" value="1"/>
</dbReference>
<feature type="domain" description="AMP-dependent synthetase/ligase" evidence="8">
    <location>
        <begin position="15"/>
        <end position="342"/>
    </location>
</feature>
<dbReference type="CDD" id="cd05945">
    <property type="entry name" value="DltA"/>
    <property type="match status" value="1"/>
</dbReference>
<dbReference type="Proteomes" id="UP000241209">
    <property type="component" value="Unassembled WGS sequence"/>
</dbReference>
<evidence type="ECO:0000256" key="4">
    <source>
        <dbReference type="ARBA" id="ARBA00022840"/>
    </source>
</evidence>
<dbReference type="NCBIfam" id="NF003417">
    <property type="entry name" value="PRK04813.1"/>
    <property type="match status" value="1"/>
</dbReference>
<keyword evidence="1 7" id="KW-0963">Cytoplasm</keyword>
<dbReference type="FunFam" id="3.30.300.30:FF:000012">
    <property type="entry name" value="D-alanine--D-alanyl carrier protein ligase"/>
    <property type="match status" value="1"/>
</dbReference>
<organism evidence="10 11">
    <name type="scientific">Mammaliicoccus vitulinus</name>
    <dbReference type="NCBI Taxonomy" id="71237"/>
    <lineage>
        <taxon>Bacteria</taxon>
        <taxon>Bacillati</taxon>
        <taxon>Bacillota</taxon>
        <taxon>Bacilli</taxon>
        <taxon>Bacillales</taxon>
        <taxon>Staphylococcaceae</taxon>
        <taxon>Mammaliicoccus</taxon>
    </lineage>
</organism>
<dbReference type="UniPathway" id="UPA00556"/>
<feature type="binding site" evidence="7">
    <location>
        <position position="189"/>
    </location>
    <ligand>
        <name>D-alanine</name>
        <dbReference type="ChEBI" id="CHEBI:57416"/>
    </ligand>
</feature>
<feature type="binding site" evidence="7">
    <location>
        <position position="365"/>
    </location>
    <ligand>
        <name>ATP</name>
        <dbReference type="ChEBI" id="CHEBI:30616"/>
    </ligand>
</feature>
<dbReference type="EC" id="6.2.1.54" evidence="7"/>
<dbReference type="GO" id="GO:0047473">
    <property type="term" value="F:D-alanine [D-alanyl carrier protein] ligase activity"/>
    <property type="evidence" value="ECO:0007669"/>
    <property type="project" value="UniProtKB-UniRule"/>
</dbReference>
<dbReference type="GO" id="GO:0005524">
    <property type="term" value="F:ATP binding"/>
    <property type="evidence" value="ECO:0007669"/>
    <property type="project" value="UniProtKB-KW"/>
</dbReference>
<dbReference type="InterPro" id="IPR000873">
    <property type="entry name" value="AMP-dep_synth/lig_dom"/>
</dbReference>
<dbReference type="Gene3D" id="3.40.50.12780">
    <property type="entry name" value="N-terminal domain of ligase-like"/>
    <property type="match status" value="1"/>
</dbReference>
<feature type="binding site" evidence="7">
    <location>
        <position position="293"/>
    </location>
    <ligand>
        <name>D-alanine</name>
        <dbReference type="ChEBI" id="CHEBI:57416"/>
    </ligand>
</feature>
<dbReference type="STRING" id="1167632.GCA_000286335_02132"/>
<feature type="binding site" evidence="7">
    <location>
        <begin position="284"/>
        <end position="289"/>
    </location>
    <ligand>
        <name>ATP</name>
        <dbReference type="ChEBI" id="CHEBI:30616"/>
    </ligand>
</feature>
<comment type="subcellular location">
    <subcellularLocation>
        <location evidence="7">Cytoplasm</location>
    </subcellularLocation>
</comment>
<dbReference type="PANTHER" id="PTHR45398:SF1">
    <property type="entry name" value="ENZYME, PUTATIVE (JCVI)-RELATED"/>
    <property type="match status" value="1"/>
</dbReference>
<feature type="binding site" evidence="7">
    <location>
        <position position="474"/>
    </location>
    <ligand>
        <name>D-alanine</name>
        <dbReference type="ChEBI" id="CHEBI:57416"/>
    </ligand>
</feature>
<dbReference type="InterPro" id="IPR025110">
    <property type="entry name" value="AMP-bd_C"/>
</dbReference>
<dbReference type="InterPro" id="IPR042099">
    <property type="entry name" value="ANL_N_sf"/>
</dbReference>
<evidence type="ECO:0000256" key="1">
    <source>
        <dbReference type="ARBA" id="ARBA00022490"/>
    </source>
</evidence>
<comment type="caution">
    <text evidence="10">The sequence shown here is derived from an EMBL/GenBank/DDBJ whole genome shotgun (WGS) entry which is preliminary data.</text>
</comment>
<comment type="function">
    <text evidence="5 7">Catalyzes the first step in the D-alanylation of lipoteichoic acid (LTA), the activation of D-alanine and its transfer onto the D-alanyl carrier protein (Dcp) DltC. In an ATP-dependent two-step reaction, forms a high energy D-alanyl-AMP intermediate, followed by transfer of the D-alanyl residue as a thiol ester to the phosphopantheinyl prosthetic group of the Dcp. D-alanylation of LTA plays an important role in modulating the properties of the cell wall in Gram-positive bacteria, influencing the net charge of the cell wall.</text>
</comment>
<sequence length="486" mass="55749">MRDILEQITFMDEWHSDTVAINYRDEEMTYRELNLYSSKLATLIKDSEKPIVLYGHMSPYMIVGMIASMKAGIGYVPIDVSIPLERIEHIIEKVEPSFIFNTTGNLLKNIQIKQITIEECIKAQINIDGMNRIKDKDTVYTIFTSGSTGLPKGVQISYESLMDFTNWMLQLNKLGNYSMWLNQAPFSFDLSVMSIYPCLMTGGTLQLVDKKMIEKPKQLYDLLNNKDVETWVSTPSFLEMCLLLPEFNQACHPKLKQFFFCGEVLSHKTAQKLLNLFEDSTIYNTYGPTEATVAVTSIQITQDILNQFNPLPIGSVRPNSQLKLTDNGELVIIDKSVSQGYLKDEEKHNKVFKNIDGKLNYFTGDKAEFHDGYWFIQGRIDFQIKINGYRMELEEIELVLEQLPEVLQAVITPIKKGEKVQYLHATVIPANPKIEDVNEMIMHLKHELKIHLPDYMIPRNFSFVEDLPLTANGKLDRNKVSEGLKS</sequence>
<dbReference type="Gene3D" id="3.30.300.30">
    <property type="match status" value="1"/>
</dbReference>
<dbReference type="InterPro" id="IPR010072">
    <property type="entry name" value="DltA"/>
</dbReference>
<dbReference type="Pfam" id="PF00501">
    <property type="entry name" value="AMP-binding"/>
    <property type="match status" value="1"/>
</dbReference>
<keyword evidence="3 7" id="KW-0547">Nucleotide-binding</keyword>
<dbReference type="GO" id="GO:0005737">
    <property type="term" value="C:cytoplasm"/>
    <property type="evidence" value="ECO:0007669"/>
    <property type="project" value="UniProtKB-SubCell"/>
</dbReference>
<comment type="pathway">
    <text evidence="7">Cell wall biogenesis; lipoteichoic acid biosynthesis.</text>
</comment>
<reference evidence="10 11" key="1">
    <citation type="journal article" date="2016" name="Front. Microbiol.">
        <title>Comprehensive Phylogenetic Analysis of Bovine Non-aureus Staphylococci Species Based on Whole-Genome Sequencing.</title>
        <authorList>
            <person name="Naushad S."/>
            <person name="Barkema H.W."/>
            <person name="Luby C."/>
            <person name="Condas L.A."/>
            <person name="Nobrega D.B."/>
            <person name="Carson D.A."/>
            <person name="De Buck J."/>
        </authorList>
    </citation>
    <scope>NUCLEOTIDE SEQUENCE [LARGE SCALE GENOMIC DNA]</scope>
    <source>
        <strain evidence="10 11">SNUC 2204</strain>
    </source>
</reference>
<name>A0A2T4PWF3_9STAP</name>
<keyword evidence="2 7" id="KW-0436">Ligase</keyword>
<comment type="similarity">
    <text evidence="6 7">Belongs to the ATP-dependent AMP-binding enzyme family. DltA subfamily.</text>
</comment>